<dbReference type="EMBL" id="LXQA010125687">
    <property type="protein sequence ID" value="MCI21581.1"/>
    <property type="molecule type" value="Genomic_DNA"/>
</dbReference>
<protein>
    <submittedName>
        <fullName evidence="1">Uncharacterized protein</fullName>
    </submittedName>
</protein>
<dbReference type="Proteomes" id="UP000265520">
    <property type="component" value="Unassembled WGS sequence"/>
</dbReference>
<evidence type="ECO:0000313" key="2">
    <source>
        <dbReference type="Proteomes" id="UP000265520"/>
    </source>
</evidence>
<sequence>MMNCSAKFQYPPLSISSKNLIPHHDSDLQPLKQFQRQKPKTLRTRLKTYGTSRGGAGKRSRPETSLLKWKIQVRILLMRSRNYRRR</sequence>
<dbReference type="AlphaFoldDB" id="A0A392QB83"/>
<name>A0A392QB83_9FABA</name>
<accession>A0A392QB83</accession>
<proteinExistence type="predicted"/>
<keyword evidence="2" id="KW-1185">Reference proteome</keyword>
<comment type="caution">
    <text evidence="1">The sequence shown here is derived from an EMBL/GenBank/DDBJ whole genome shotgun (WGS) entry which is preliminary data.</text>
</comment>
<reference evidence="1 2" key="1">
    <citation type="journal article" date="2018" name="Front. Plant Sci.">
        <title>Red Clover (Trifolium pratense) and Zigzag Clover (T. medium) - A Picture of Genomic Similarities and Differences.</title>
        <authorList>
            <person name="Dluhosova J."/>
            <person name="Istvanek J."/>
            <person name="Nedelnik J."/>
            <person name="Repkova J."/>
        </authorList>
    </citation>
    <scope>NUCLEOTIDE SEQUENCE [LARGE SCALE GENOMIC DNA]</scope>
    <source>
        <strain evidence="2">cv. 10/8</strain>
        <tissue evidence="1">Leaf</tissue>
    </source>
</reference>
<evidence type="ECO:0000313" key="1">
    <source>
        <dbReference type="EMBL" id="MCI21581.1"/>
    </source>
</evidence>
<organism evidence="1 2">
    <name type="scientific">Trifolium medium</name>
    <dbReference type="NCBI Taxonomy" id="97028"/>
    <lineage>
        <taxon>Eukaryota</taxon>
        <taxon>Viridiplantae</taxon>
        <taxon>Streptophyta</taxon>
        <taxon>Embryophyta</taxon>
        <taxon>Tracheophyta</taxon>
        <taxon>Spermatophyta</taxon>
        <taxon>Magnoliopsida</taxon>
        <taxon>eudicotyledons</taxon>
        <taxon>Gunneridae</taxon>
        <taxon>Pentapetalae</taxon>
        <taxon>rosids</taxon>
        <taxon>fabids</taxon>
        <taxon>Fabales</taxon>
        <taxon>Fabaceae</taxon>
        <taxon>Papilionoideae</taxon>
        <taxon>50 kb inversion clade</taxon>
        <taxon>NPAAA clade</taxon>
        <taxon>Hologalegina</taxon>
        <taxon>IRL clade</taxon>
        <taxon>Trifolieae</taxon>
        <taxon>Trifolium</taxon>
    </lineage>
</organism>